<dbReference type="Proteomes" id="UP001208935">
    <property type="component" value="Unassembled WGS sequence"/>
</dbReference>
<organism evidence="1 2">
    <name type="scientific">Verminephrobacter aporrectodeae subsp. tuberculatae</name>
    <dbReference type="NCBI Taxonomy" id="1110392"/>
    <lineage>
        <taxon>Bacteria</taxon>
        <taxon>Pseudomonadati</taxon>
        <taxon>Pseudomonadota</taxon>
        <taxon>Betaproteobacteria</taxon>
        <taxon>Burkholderiales</taxon>
        <taxon>Comamonadaceae</taxon>
        <taxon>Verminephrobacter</taxon>
    </lineage>
</organism>
<sequence>MTEQTQQPLTPPDCDLLGMRIGEVWNLHDGDIPAIFNNEFLSAAFLRIESLRQVPAASVPDDDIVLAKLAGFGRAIEEWKKVREVALRGWIKCSDGRFYHPGIADKAREAWEAHRQGRAARGVAV</sequence>
<comment type="caution">
    <text evidence="1">The sequence shown here is derived from an EMBL/GenBank/DDBJ whole genome shotgun (WGS) entry which is preliminary data.</text>
</comment>
<evidence type="ECO:0000313" key="2">
    <source>
        <dbReference type="Proteomes" id="UP001208935"/>
    </source>
</evidence>
<gene>
    <name evidence="1" type="ORF">D5039_22040</name>
</gene>
<name>A0ABT3KZG0_9BURK</name>
<evidence type="ECO:0000313" key="1">
    <source>
        <dbReference type="EMBL" id="MCW5323724.1"/>
    </source>
</evidence>
<keyword evidence="2" id="KW-1185">Reference proteome</keyword>
<accession>A0ABT3KZG0</accession>
<proteinExistence type="predicted"/>
<protein>
    <recommendedName>
        <fullName evidence="3">DUF1376 domain-containing protein</fullName>
    </recommendedName>
</protein>
<reference evidence="2" key="1">
    <citation type="submission" date="2023-07" db="EMBL/GenBank/DDBJ databases">
        <title>Verminephrobacter genomes.</title>
        <authorList>
            <person name="Lund M.B."/>
        </authorList>
    </citation>
    <scope>NUCLEOTIDE SEQUENCE [LARGE SCALE GENOMIC DNA]</scope>
    <source>
        <strain evidence="2">AtM5-05</strain>
    </source>
</reference>
<evidence type="ECO:0008006" key="3">
    <source>
        <dbReference type="Google" id="ProtNLM"/>
    </source>
</evidence>
<dbReference type="RefSeq" id="WP_265283513.1">
    <property type="nucleotide sequence ID" value="NZ_QZCW01000009.1"/>
</dbReference>
<dbReference type="EMBL" id="QZCW01000009">
    <property type="protein sequence ID" value="MCW5323724.1"/>
    <property type="molecule type" value="Genomic_DNA"/>
</dbReference>